<evidence type="ECO:0000256" key="2">
    <source>
        <dbReference type="SAM" id="Phobius"/>
    </source>
</evidence>
<protein>
    <recommendedName>
        <fullName evidence="3">DUF4349 domain-containing protein</fullName>
    </recommendedName>
</protein>
<feature type="compositionally biased region" description="Low complexity" evidence="1">
    <location>
        <begin position="100"/>
        <end position="112"/>
    </location>
</feature>
<feature type="region of interest" description="Disordered" evidence="1">
    <location>
        <begin position="1"/>
        <end position="27"/>
    </location>
</feature>
<gene>
    <name evidence="4" type="ORF">AVDCRST_MAG85-368</name>
</gene>
<dbReference type="AlphaFoldDB" id="A0A6J4RSX7"/>
<proteinExistence type="predicted"/>
<sequence>MHELEDLLKDDVRGTAPQPRDEFLSRMEDQVEAGFPKKRRRIWPLLQPYVPILATLLLVVGIAAPIALMGNGSDDAEPLSGGGETLSSLPESGSSGGGEAASQNAADESAAQVPQATSRRGATAPDAAGGADQAPGTKARLVERRHALTVSTPADEFDETTAEVLNVADTTGSIVQSSNVTERDNRGLATFDLRVPASSLDDVLRDLSRLGEVTERRASSDDITGTYVSAQNRLEDARDTRRALLRALGRADSGAEADALRARIADARRRIASAER</sequence>
<feature type="region of interest" description="Disordered" evidence="1">
    <location>
        <begin position="75"/>
        <end position="139"/>
    </location>
</feature>
<feature type="transmembrane region" description="Helical" evidence="2">
    <location>
        <begin position="49"/>
        <end position="70"/>
    </location>
</feature>
<evidence type="ECO:0000313" key="4">
    <source>
        <dbReference type="EMBL" id="CAA9476564.1"/>
    </source>
</evidence>
<keyword evidence="2" id="KW-0472">Membrane</keyword>
<keyword evidence="2" id="KW-0812">Transmembrane</keyword>
<evidence type="ECO:0000256" key="1">
    <source>
        <dbReference type="SAM" id="MobiDB-lite"/>
    </source>
</evidence>
<feature type="compositionally biased region" description="Low complexity" evidence="1">
    <location>
        <begin position="121"/>
        <end position="137"/>
    </location>
</feature>
<name>A0A6J4RSX7_9ACTN</name>
<dbReference type="Pfam" id="PF14257">
    <property type="entry name" value="DUF4349"/>
    <property type="match status" value="1"/>
</dbReference>
<dbReference type="EMBL" id="CADCVT010000041">
    <property type="protein sequence ID" value="CAA9476564.1"/>
    <property type="molecule type" value="Genomic_DNA"/>
</dbReference>
<dbReference type="InterPro" id="IPR025645">
    <property type="entry name" value="DUF4349"/>
</dbReference>
<feature type="non-terminal residue" evidence="4">
    <location>
        <position position="276"/>
    </location>
</feature>
<keyword evidence="2" id="KW-1133">Transmembrane helix</keyword>
<reference evidence="4" key="1">
    <citation type="submission" date="2020-02" db="EMBL/GenBank/DDBJ databases">
        <authorList>
            <person name="Meier V. D."/>
        </authorList>
    </citation>
    <scope>NUCLEOTIDE SEQUENCE</scope>
    <source>
        <strain evidence="4">AVDCRST_MAG85</strain>
    </source>
</reference>
<feature type="domain" description="DUF4349" evidence="3">
    <location>
        <begin position="143"/>
        <end position="275"/>
    </location>
</feature>
<organism evidence="4">
    <name type="scientific">uncultured Solirubrobacteraceae bacterium</name>
    <dbReference type="NCBI Taxonomy" id="1162706"/>
    <lineage>
        <taxon>Bacteria</taxon>
        <taxon>Bacillati</taxon>
        <taxon>Actinomycetota</taxon>
        <taxon>Thermoleophilia</taxon>
        <taxon>Solirubrobacterales</taxon>
        <taxon>Solirubrobacteraceae</taxon>
        <taxon>environmental samples</taxon>
    </lineage>
</organism>
<accession>A0A6J4RSX7</accession>
<evidence type="ECO:0000259" key="3">
    <source>
        <dbReference type="Pfam" id="PF14257"/>
    </source>
</evidence>